<reference evidence="13 14" key="1">
    <citation type="submission" date="2020-08" db="EMBL/GenBank/DDBJ databases">
        <title>Amycolatopsis sp. nov. DR6-1 isolated from Dendrobium heterocarpum.</title>
        <authorList>
            <person name="Tedsree N."/>
            <person name="Kuncharoen N."/>
            <person name="Likhitwitayawuid K."/>
            <person name="Tanasupawat S."/>
        </authorList>
    </citation>
    <scope>NUCLEOTIDE SEQUENCE [LARGE SCALE GENOMIC DNA]</scope>
    <source>
        <strain evidence="13 14">DR6-1</strain>
    </source>
</reference>
<comment type="caution">
    <text evidence="13">The sequence shown here is derived from an EMBL/GenBank/DDBJ whole genome shotgun (WGS) entry which is preliminary data.</text>
</comment>
<keyword evidence="7 11" id="KW-1133">Transmembrane helix</keyword>
<gene>
    <name evidence="13" type="ORF">H4281_00420</name>
</gene>
<feature type="transmembrane region" description="Helical" evidence="11">
    <location>
        <begin position="309"/>
        <end position="328"/>
    </location>
</feature>
<feature type="domain" description="Major facilitator superfamily (MFS) profile" evidence="12">
    <location>
        <begin position="16"/>
        <end position="426"/>
    </location>
</feature>
<comment type="similarity">
    <text evidence="2">Belongs to the major facilitator superfamily. Metabolite:H+ Symporter (MHS) family (TC 2.A.1.6) family.</text>
</comment>
<dbReference type="Proteomes" id="UP000526734">
    <property type="component" value="Unassembled WGS sequence"/>
</dbReference>
<comment type="subcellular location">
    <subcellularLocation>
        <location evidence="1">Cell membrane</location>
        <topology evidence="1">Multi-pass membrane protein</topology>
    </subcellularLocation>
</comment>
<dbReference type="AlphaFoldDB" id="A0A7W3Z8A3"/>
<dbReference type="InterPro" id="IPR005829">
    <property type="entry name" value="Sugar_transporter_CS"/>
</dbReference>
<keyword evidence="8 11" id="KW-0472">Membrane</keyword>
<keyword evidence="3" id="KW-0813">Transport</keyword>
<evidence type="ECO:0000256" key="7">
    <source>
        <dbReference type="ARBA" id="ARBA00022989"/>
    </source>
</evidence>
<feature type="transmembrane region" description="Helical" evidence="11">
    <location>
        <begin position="403"/>
        <end position="421"/>
    </location>
</feature>
<keyword evidence="5 11" id="KW-0812">Transmembrane</keyword>
<keyword evidence="4" id="KW-1003">Cell membrane</keyword>
<evidence type="ECO:0000256" key="8">
    <source>
        <dbReference type="ARBA" id="ARBA00023136"/>
    </source>
</evidence>
<keyword evidence="6" id="KW-0769">Symport</keyword>
<feature type="transmembrane region" description="Helical" evidence="11">
    <location>
        <begin position="57"/>
        <end position="77"/>
    </location>
</feature>
<dbReference type="Gene3D" id="1.20.1250.20">
    <property type="entry name" value="MFS general substrate transporter like domains"/>
    <property type="match status" value="2"/>
</dbReference>
<comment type="function">
    <text evidence="9">May be a proton symporter involved in the uptake of osmolytes such as proline and glycine betaine.</text>
</comment>
<dbReference type="PROSITE" id="PS00216">
    <property type="entry name" value="SUGAR_TRANSPORT_1"/>
    <property type="match status" value="1"/>
</dbReference>
<organism evidence="13 14">
    <name type="scientific">Amycolatopsis dendrobii</name>
    <dbReference type="NCBI Taxonomy" id="2760662"/>
    <lineage>
        <taxon>Bacteria</taxon>
        <taxon>Bacillati</taxon>
        <taxon>Actinomycetota</taxon>
        <taxon>Actinomycetes</taxon>
        <taxon>Pseudonocardiales</taxon>
        <taxon>Pseudonocardiaceae</taxon>
        <taxon>Amycolatopsis</taxon>
    </lineage>
</organism>
<dbReference type="SUPFAM" id="SSF103473">
    <property type="entry name" value="MFS general substrate transporter"/>
    <property type="match status" value="1"/>
</dbReference>
<feature type="transmembrane region" description="Helical" evidence="11">
    <location>
        <begin position="373"/>
        <end position="391"/>
    </location>
</feature>
<dbReference type="Pfam" id="PF07690">
    <property type="entry name" value="MFS_1"/>
    <property type="match status" value="1"/>
</dbReference>
<feature type="transmembrane region" description="Helical" evidence="11">
    <location>
        <begin position="277"/>
        <end position="300"/>
    </location>
</feature>
<sequence length="432" mass="45533">MVLEQETKTAGRIRRVALASAIGTTIEWYDYFAYSTATALVFNKLFFPSLSPASGTLAAFATLGVGFVARPLGGIVWGHFGDRVGRKAMLVASLVLMGLATAGVGVLPTYHQAGVIAPVLLVVLRVLQGISAGGEWGGAALMAVEHAPEGKRGRYGSFSQIGVPAGLILAQLVFFLVNSSLSADDFRSWGWRIPFLVSLVLVAVGLVIRLRVEESPVFAKLRSTGERSKLPIVEVLRARPKQVLAAAVSFIANTALGYIFFAYLLSYGTSVLKLSSTTMLVVVIVGSVVWLASIVAAAIWSDSAGRKPVYLAGSVLLVVWSIPFFLLVDTARPWLLIVAVVVLNVGLGATYGPQSALFSELFESRFRYSGSSFAYAVGAVLGGGFAPLIAASLQSSTGTSLSVSLYMVGVGVLSLLAVLAFPRKPLVPVTAE</sequence>
<feature type="transmembrane region" description="Helical" evidence="11">
    <location>
        <begin position="116"/>
        <end position="143"/>
    </location>
</feature>
<evidence type="ECO:0000256" key="5">
    <source>
        <dbReference type="ARBA" id="ARBA00022692"/>
    </source>
</evidence>
<evidence type="ECO:0000256" key="6">
    <source>
        <dbReference type="ARBA" id="ARBA00022847"/>
    </source>
</evidence>
<accession>A0A7W3Z8A3</accession>
<dbReference type="InterPro" id="IPR011701">
    <property type="entry name" value="MFS"/>
</dbReference>
<evidence type="ECO:0000256" key="1">
    <source>
        <dbReference type="ARBA" id="ARBA00004651"/>
    </source>
</evidence>
<name>A0A7W3Z8A3_9PSEU</name>
<proteinExistence type="inferred from homology"/>
<dbReference type="RefSeq" id="WP_182888839.1">
    <property type="nucleotide sequence ID" value="NZ_JACGZW010000001.1"/>
</dbReference>
<dbReference type="GO" id="GO:0015293">
    <property type="term" value="F:symporter activity"/>
    <property type="evidence" value="ECO:0007669"/>
    <property type="project" value="UniProtKB-KW"/>
</dbReference>
<protein>
    <recommendedName>
        <fullName evidence="10">Putative proline/betaine transporter</fullName>
    </recommendedName>
</protein>
<dbReference type="FunFam" id="1.20.1250.20:FF:000001">
    <property type="entry name" value="Dicarboxylate MFS transporter"/>
    <property type="match status" value="1"/>
</dbReference>
<dbReference type="CDD" id="cd17369">
    <property type="entry name" value="MFS_ShiA_like"/>
    <property type="match status" value="1"/>
</dbReference>
<feature type="transmembrane region" description="Helical" evidence="11">
    <location>
        <begin position="155"/>
        <end position="177"/>
    </location>
</feature>
<evidence type="ECO:0000256" key="11">
    <source>
        <dbReference type="SAM" id="Phobius"/>
    </source>
</evidence>
<dbReference type="PANTHER" id="PTHR43045:SF1">
    <property type="entry name" value="SHIKIMATE TRANSPORTER"/>
    <property type="match status" value="1"/>
</dbReference>
<feature type="transmembrane region" description="Helical" evidence="11">
    <location>
        <begin position="189"/>
        <end position="212"/>
    </location>
</feature>
<evidence type="ECO:0000259" key="12">
    <source>
        <dbReference type="PROSITE" id="PS50850"/>
    </source>
</evidence>
<evidence type="ECO:0000256" key="4">
    <source>
        <dbReference type="ARBA" id="ARBA00022475"/>
    </source>
</evidence>
<dbReference type="GO" id="GO:0005886">
    <property type="term" value="C:plasma membrane"/>
    <property type="evidence" value="ECO:0007669"/>
    <property type="project" value="UniProtKB-SubCell"/>
</dbReference>
<feature type="transmembrane region" description="Helical" evidence="11">
    <location>
        <begin position="89"/>
        <end position="110"/>
    </location>
</feature>
<keyword evidence="14" id="KW-1185">Reference proteome</keyword>
<evidence type="ECO:0000313" key="13">
    <source>
        <dbReference type="EMBL" id="MBB1151587.1"/>
    </source>
</evidence>
<dbReference type="InterPro" id="IPR036259">
    <property type="entry name" value="MFS_trans_sf"/>
</dbReference>
<evidence type="ECO:0000256" key="9">
    <source>
        <dbReference type="ARBA" id="ARBA00037295"/>
    </source>
</evidence>
<evidence type="ECO:0000256" key="2">
    <source>
        <dbReference type="ARBA" id="ARBA00008240"/>
    </source>
</evidence>
<dbReference type="EMBL" id="JACGZW010000001">
    <property type="protein sequence ID" value="MBB1151587.1"/>
    <property type="molecule type" value="Genomic_DNA"/>
</dbReference>
<evidence type="ECO:0000313" key="14">
    <source>
        <dbReference type="Proteomes" id="UP000526734"/>
    </source>
</evidence>
<evidence type="ECO:0000256" key="3">
    <source>
        <dbReference type="ARBA" id="ARBA00022448"/>
    </source>
</evidence>
<dbReference type="InterPro" id="IPR020846">
    <property type="entry name" value="MFS_dom"/>
</dbReference>
<feature type="transmembrane region" description="Helical" evidence="11">
    <location>
        <begin position="243"/>
        <end position="265"/>
    </location>
</feature>
<evidence type="ECO:0000256" key="10">
    <source>
        <dbReference type="ARBA" id="ARBA00039918"/>
    </source>
</evidence>
<feature type="transmembrane region" description="Helical" evidence="11">
    <location>
        <begin position="334"/>
        <end position="352"/>
    </location>
</feature>
<dbReference type="PANTHER" id="PTHR43045">
    <property type="entry name" value="SHIKIMATE TRANSPORTER"/>
    <property type="match status" value="1"/>
</dbReference>
<dbReference type="PROSITE" id="PS50850">
    <property type="entry name" value="MFS"/>
    <property type="match status" value="1"/>
</dbReference>